<evidence type="ECO:0000313" key="2">
    <source>
        <dbReference type="EMBL" id="MDQ7249132.1"/>
    </source>
</evidence>
<dbReference type="EMBL" id="JAUYVI010000005">
    <property type="protein sequence ID" value="MDQ7249132.1"/>
    <property type="molecule type" value="Genomic_DNA"/>
</dbReference>
<dbReference type="Pfam" id="PF06568">
    <property type="entry name" value="YjiS-like"/>
    <property type="match status" value="1"/>
</dbReference>
<protein>
    <submittedName>
        <fullName evidence="2">DUF1127 domain-containing protein</fullName>
    </submittedName>
</protein>
<reference evidence="3" key="1">
    <citation type="submission" date="2023-08" db="EMBL/GenBank/DDBJ databases">
        <title>Rhodospirillaceae gen. nov., a novel taxon isolated from the Yangtze River Yuezi River estuary sludge.</title>
        <authorList>
            <person name="Ruan L."/>
        </authorList>
    </citation>
    <scope>NUCLEOTIDE SEQUENCE [LARGE SCALE GENOMIC DNA]</scope>
    <source>
        <strain evidence="3">R-7</strain>
    </source>
</reference>
<name>A0ABU0YPM1_9PROT</name>
<evidence type="ECO:0000313" key="3">
    <source>
        <dbReference type="Proteomes" id="UP001230156"/>
    </source>
</evidence>
<dbReference type="InterPro" id="IPR009506">
    <property type="entry name" value="YjiS-like"/>
</dbReference>
<evidence type="ECO:0000259" key="1">
    <source>
        <dbReference type="Pfam" id="PF06568"/>
    </source>
</evidence>
<feature type="domain" description="YjiS-like" evidence="1">
    <location>
        <begin position="20"/>
        <end position="50"/>
    </location>
</feature>
<accession>A0ABU0YPM1</accession>
<keyword evidence="3" id="KW-1185">Reference proteome</keyword>
<comment type="caution">
    <text evidence="2">The sequence shown here is derived from an EMBL/GenBank/DDBJ whole genome shotgun (WGS) entry which is preliminary data.</text>
</comment>
<dbReference type="RefSeq" id="WP_379956798.1">
    <property type="nucleotide sequence ID" value="NZ_JAUYVI010000005.1"/>
</dbReference>
<gene>
    <name evidence="2" type="ORF">Q8A70_15700</name>
</gene>
<dbReference type="Proteomes" id="UP001230156">
    <property type="component" value="Unassembled WGS sequence"/>
</dbReference>
<proteinExistence type="predicted"/>
<sequence length="61" mass="7024">MFKIAGALATWSLRTGDTLLLWLERYRQRRALGGLSDHMLKDLGLSRSDAGRETDKRFWEG</sequence>
<organism evidence="2 3">
    <name type="scientific">Dongia sedimenti</name>
    <dbReference type="NCBI Taxonomy" id="3064282"/>
    <lineage>
        <taxon>Bacteria</taxon>
        <taxon>Pseudomonadati</taxon>
        <taxon>Pseudomonadota</taxon>
        <taxon>Alphaproteobacteria</taxon>
        <taxon>Rhodospirillales</taxon>
        <taxon>Dongiaceae</taxon>
        <taxon>Dongia</taxon>
    </lineage>
</organism>